<sequence length="70" mass="7372">MNGSRAAAKTDADGRGCAAGMNKGISGHYTKKTAIMSEQKYSGMVVFLSLSSAESVRSTHFMPLSRDSIA</sequence>
<dbReference type="AlphaFoldDB" id="A0A1Q9JJE5"/>
<organism evidence="1 2">
    <name type="scientific">Hornefia porci</name>
    <dbReference type="NCBI Taxonomy" id="2652292"/>
    <lineage>
        <taxon>Bacteria</taxon>
        <taxon>Bacillati</taxon>
        <taxon>Bacillota</taxon>
        <taxon>Clostridia</taxon>
        <taxon>Peptostreptococcales</taxon>
        <taxon>Anaerovoracaceae</taxon>
        <taxon>Hornefia</taxon>
    </lineage>
</organism>
<comment type="caution">
    <text evidence="1">The sequence shown here is derived from an EMBL/GenBank/DDBJ whole genome shotgun (WGS) entry which is preliminary data.</text>
</comment>
<keyword evidence="2" id="KW-1185">Reference proteome</keyword>
<protein>
    <submittedName>
        <fullName evidence="1">Uncharacterized protein</fullName>
    </submittedName>
</protein>
<name>A0A1Q9JJE5_9FIRM</name>
<dbReference type="EMBL" id="MJIE01000001">
    <property type="protein sequence ID" value="OLR56284.1"/>
    <property type="molecule type" value="Genomic_DNA"/>
</dbReference>
<dbReference type="Proteomes" id="UP000187404">
    <property type="component" value="Unassembled WGS sequence"/>
</dbReference>
<evidence type="ECO:0000313" key="1">
    <source>
        <dbReference type="EMBL" id="OLR56284.1"/>
    </source>
</evidence>
<accession>A0A1Q9JJE5</accession>
<gene>
    <name evidence="1" type="ORF">BHK98_09525</name>
</gene>
<dbReference type="STRING" id="1261640.BHK98_09525"/>
<proteinExistence type="predicted"/>
<evidence type="ECO:0000313" key="2">
    <source>
        <dbReference type="Proteomes" id="UP000187404"/>
    </source>
</evidence>
<reference evidence="1 2" key="1">
    <citation type="journal article" date="2016" name="Appl. Environ. Microbiol.">
        <title>Function and Phylogeny of Bacterial Butyryl Coenzyme A:Acetate Transferases and Their Diversity in the Proximal Colon of Swine.</title>
        <authorList>
            <person name="Trachsel J."/>
            <person name="Bayles D.O."/>
            <person name="Looft T."/>
            <person name="Levine U.Y."/>
            <person name="Allen H.K."/>
        </authorList>
    </citation>
    <scope>NUCLEOTIDE SEQUENCE [LARGE SCALE GENOMIC DNA]</scope>
    <source>
        <strain evidence="1 2">68-3-10</strain>
    </source>
</reference>